<keyword evidence="3" id="KW-0119">Carbohydrate metabolism</keyword>
<accession>A0A439DEK3</accession>
<dbReference type="Pfam" id="PF01341">
    <property type="entry name" value="Glyco_hydro_6"/>
    <property type="match status" value="1"/>
</dbReference>
<dbReference type="Proteomes" id="UP000286045">
    <property type="component" value="Unassembled WGS sequence"/>
</dbReference>
<dbReference type="PANTHER" id="PTHR34876:SF2">
    <property type="entry name" value="GLUCANASE"/>
    <property type="match status" value="1"/>
</dbReference>
<keyword evidence="3" id="KW-0732">Signal</keyword>
<feature type="binding site" evidence="2">
    <location>
        <position position="341"/>
    </location>
    <ligand>
        <name>substrate</name>
    </ligand>
</feature>
<evidence type="ECO:0000256" key="2">
    <source>
        <dbReference type="PIRSR" id="PIRSR001100-2"/>
    </source>
</evidence>
<dbReference type="AlphaFoldDB" id="A0A439DEK3"/>
<dbReference type="PIRSF" id="PIRSF001100">
    <property type="entry name" value="Beta_cellobiohydrolase"/>
    <property type="match status" value="1"/>
</dbReference>
<evidence type="ECO:0000313" key="4">
    <source>
        <dbReference type="EMBL" id="RWA12840.1"/>
    </source>
</evidence>
<dbReference type="EMBL" id="RYZI01000040">
    <property type="protein sequence ID" value="RWA12840.1"/>
    <property type="molecule type" value="Genomic_DNA"/>
</dbReference>
<feature type="binding site" evidence="2">
    <location>
        <position position="208"/>
    </location>
    <ligand>
        <name>substrate</name>
    </ligand>
</feature>
<dbReference type="InterPro" id="IPR036434">
    <property type="entry name" value="Beta_cellobiohydrolase_sf"/>
</dbReference>
<keyword evidence="3" id="KW-0378">Hydrolase</keyword>
<gene>
    <name evidence="4" type="ORF">EKO27_g2244</name>
</gene>
<organism evidence="4 5">
    <name type="scientific">Xylaria grammica</name>
    <dbReference type="NCBI Taxonomy" id="363999"/>
    <lineage>
        <taxon>Eukaryota</taxon>
        <taxon>Fungi</taxon>
        <taxon>Dikarya</taxon>
        <taxon>Ascomycota</taxon>
        <taxon>Pezizomycotina</taxon>
        <taxon>Sordariomycetes</taxon>
        <taxon>Xylariomycetidae</taxon>
        <taxon>Xylariales</taxon>
        <taxon>Xylariaceae</taxon>
        <taxon>Xylaria</taxon>
    </lineage>
</organism>
<dbReference type="PANTHER" id="PTHR34876">
    <property type="match status" value="1"/>
</dbReference>
<name>A0A439DEK3_9PEZI</name>
<feature type="binding site" evidence="2">
    <location>
        <position position="313"/>
    </location>
    <ligand>
        <name>substrate</name>
    </ligand>
</feature>
<comment type="caution">
    <text evidence="4">The sequence shown here is derived from an EMBL/GenBank/DDBJ whole genome shotgun (WGS) entry which is preliminary data.</text>
</comment>
<dbReference type="GO" id="GO:0004553">
    <property type="term" value="F:hydrolase activity, hydrolyzing O-glycosyl compounds"/>
    <property type="evidence" value="ECO:0007669"/>
    <property type="project" value="InterPro"/>
</dbReference>
<dbReference type="GO" id="GO:0030245">
    <property type="term" value="P:cellulose catabolic process"/>
    <property type="evidence" value="ECO:0007669"/>
    <property type="project" value="UniProtKB-KW"/>
</dbReference>
<evidence type="ECO:0000313" key="5">
    <source>
        <dbReference type="Proteomes" id="UP000286045"/>
    </source>
</evidence>
<dbReference type="InterPro" id="IPR016288">
    <property type="entry name" value="Beta_cellobiohydrolase"/>
</dbReference>
<feature type="chain" id="PRO_5018809351" description="Glucanase" evidence="3">
    <location>
        <begin position="24"/>
        <end position="391"/>
    </location>
</feature>
<feature type="signal peptide" evidence="3">
    <location>
        <begin position="1"/>
        <end position="23"/>
    </location>
</feature>
<keyword evidence="3" id="KW-0326">Glycosidase</keyword>
<feature type="binding site" evidence="2">
    <location>
        <position position="345"/>
    </location>
    <ligand>
        <name>substrate</name>
    </ligand>
</feature>
<dbReference type="EC" id="3.2.1.-" evidence="3"/>
<comment type="similarity">
    <text evidence="3">Belongs to the glycosyl hydrolase family 6.</text>
</comment>
<protein>
    <recommendedName>
        <fullName evidence="3">Glucanase</fullName>
        <ecNumber evidence="3">3.2.1.-</ecNumber>
    </recommendedName>
</protein>
<dbReference type="Gene3D" id="3.20.20.40">
    <property type="entry name" value="1, 4-beta cellobiohydrolase"/>
    <property type="match status" value="1"/>
</dbReference>
<dbReference type="PRINTS" id="PR00733">
    <property type="entry name" value="GLHYDRLASE6"/>
</dbReference>
<dbReference type="STRING" id="363999.A0A439DEK3"/>
<reference evidence="4 5" key="1">
    <citation type="submission" date="2018-12" db="EMBL/GenBank/DDBJ databases">
        <title>Draft genome sequence of Xylaria grammica IHI A82.</title>
        <authorList>
            <person name="Buettner E."/>
            <person name="Kellner H."/>
        </authorList>
    </citation>
    <scope>NUCLEOTIDE SEQUENCE [LARGE SCALE GENOMIC DNA]</scope>
    <source>
        <strain evidence="4 5">IHI A82</strain>
    </source>
</reference>
<keyword evidence="3" id="KW-0136">Cellulose degradation</keyword>
<dbReference type="SUPFAM" id="SSF51989">
    <property type="entry name" value="Glycosyl hydrolases family 6, cellulases"/>
    <property type="match status" value="1"/>
</dbReference>
<keyword evidence="5" id="KW-1185">Reference proteome</keyword>
<feature type="active site" description="Proton acceptor" evidence="1">
    <location>
        <position position="347"/>
    </location>
</feature>
<keyword evidence="3" id="KW-0624">Polysaccharide degradation</keyword>
<evidence type="ECO:0000256" key="1">
    <source>
        <dbReference type="PIRSR" id="PIRSR001100-1"/>
    </source>
</evidence>
<feature type="binding site" evidence="2">
    <location>
        <position position="80"/>
    </location>
    <ligand>
        <name>substrate</name>
    </ligand>
</feature>
<proteinExistence type="inferred from homology"/>
<sequence>MFCSPASPLAIAIALCSFNTLAAQCTARALLNAQENIWKSRTLHPTSLYRLKVEEAVTAINDEDLKSQASKVADFGTFTWIKSVEDIQAISPVADEVPCDEILGLVLDNLPYKHARPDGSSSEYDAGTEDEYRTLFIEPLATTIKAHPNTAFAVVVEPGAFPQYFNATTASTPSAHERNLARSYSVNIPVALKGLNLPNAILYLDAGHSNSLDWSRLRNSTADAIAEIYEVAERPAQLRGFATNAGDWNACGRDLAPGEFARADDSRDIRPSNEKNFIQILSATLGAREIPAHAILDTSRNGVSGLRYTWDEWCNVNGAGLGVRPSAETADDAVDAFVWVKRPGESDGVSSERGGDAVGCAARSALRPAPERDVWFQWFFEILVRNAKPKL</sequence>
<evidence type="ECO:0000256" key="3">
    <source>
        <dbReference type="RuleBase" id="RU361186"/>
    </source>
</evidence>